<dbReference type="PANTHER" id="PTHR24006">
    <property type="entry name" value="UBIQUITIN CARBOXYL-TERMINAL HYDROLASE"/>
    <property type="match status" value="1"/>
</dbReference>
<dbReference type="AlphaFoldDB" id="A0A6A5K8K3"/>
<dbReference type="GO" id="GO:0006508">
    <property type="term" value="P:proteolysis"/>
    <property type="evidence" value="ECO:0007669"/>
    <property type="project" value="UniProtKB-KW"/>
</dbReference>
<feature type="region of interest" description="Disordered" evidence="8">
    <location>
        <begin position="453"/>
        <end position="479"/>
    </location>
</feature>
<keyword evidence="5" id="KW-0833">Ubl conjugation pathway</keyword>
<comment type="similarity">
    <text evidence="2">Belongs to the peptidase C19 family.</text>
</comment>
<dbReference type="PANTHER" id="PTHR24006:SF888">
    <property type="entry name" value="UBIQUITIN CARBOXYL-TERMINAL HYDROLASE 30"/>
    <property type="match status" value="1"/>
</dbReference>
<feature type="region of interest" description="Disordered" evidence="8">
    <location>
        <begin position="628"/>
        <end position="647"/>
    </location>
</feature>
<protein>
    <recommendedName>
        <fullName evidence="3">ubiquitinyl hydrolase 1</fullName>
        <ecNumber evidence="3">3.4.19.12</ecNumber>
    </recommendedName>
</protein>
<reference evidence="10" key="1">
    <citation type="submission" date="2020-01" db="EMBL/GenBank/DDBJ databases">
        <authorList>
            <consortium name="DOE Joint Genome Institute"/>
            <person name="Haridas S."/>
            <person name="Albert R."/>
            <person name="Binder M."/>
            <person name="Bloem J."/>
            <person name="Labutti K."/>
            <person name="Salamov A."/>
            <person name="Andreopoulos B."/>
            <person name="Baker S.E."/>
            <person name="Barry K."/>
            <person name="Bills G."/>
            <person name="Bluhm B.H."/>
            <person name="Cannon C."/>
            <person name="Castanera R."/>
            <person name="Culley D.E."/>
            <person name="Daum C."/>
            <person name="Ezra D."/>
            <person name="Gonzalez J.B."/>
            <person name="Henrissat B."/>
            <person name="Kuo A."/>
            <person name="Liang C."/>
            <person name="Lipzen A."/>
            <person name="Lutzoni F."/>
            <person name="Magnuson J."/>
            <person name="Mondo S."/>
            <person name="Nolan M."/>
            <person name="Ohm R."/>
            <person name="Pangilinan J."/>
            <person name="Park H.-J."/>
            <person name="Ramirez L."/>
            <person name="Alfaro M."/>
            <person name="Sun H."/>
            <person name="Tritt A."/>
            <person name="Yoshinaga Y."/>
            <person name="Zwiers L.-H."/>
            <person name="Turgeon B.G."/>
            <person name="Goodwin S.B."/>
            <person name="Spatafora J.W."/>
            <person name="Crous P.W."/>
            <person name="Grigoriev I.V."/>
        </authorList>
    </citation>
    <scope>NUCLEOTIDE SEQUENCE</scope>
    <source>
        <strain evidence="10">P77</strain>
    </source>
</reference>
<keyword evidence="11" id="KW-1185">Reference proteome</keyword>
<dbReference type="InterPro" id="IPR050164">
    <property type="entry name" value="Peptidase_C19"/>
</dbReference>
<dbReference type="EMBL" id="ML975334">
    <property type="protein sequence ID" value="KAF1832620.1"/>
    <property type="molecule type" value="Genomic_DNA"/>
</dbReference>
<dbReference type="GO" id="GO:0005634">
    <property type="term" value="C:nucleus"/>
    <property type="evidence" value="ECO:0007669"/>
    <property type="project" value="TreeGrafter"/>
</dbReference>
<evidence type="ECO:0000256" key="4">
    <source>
        <dbReference type="ARBA" id="ARBA00022670"/>
    </source>
</evidence>
<evidence type="ECO:0000256" key="2">
    <source>
        <dbReference type="ARBA" id="ARBA00009085"/>
    </source>
</evidence>
<feature type="compositionally biased region" description="Polar residues" evidence="8">
    <location>
        <begin position="264"/>
        <end position="273"/>
    </location>
</feature>
<feature type="domain" description="USP" evidence="9">
    <location>
        <begin position="127"/>
        <end position="578"/>
    </location>
</feature>
<dbReference type="GO" id="GO:0004843">
    <property type="term" value="F:cysteine-type deubiquitinase activity"/>
    <property type="evidence" value="ECO:0007669"/>
    <property type="project" value="UniProtKB-EC"/>
</dbReference>
<keyword evidence="4" id="KW-0645">Protease</keyword>
<evidence type="ECO:0000259" key="9">
    <source>
        <dbReference type="PROSITE" id="PS50235"/>
    </source>
</evidence>
<evidence type="ECO:0000256" key="6">
    <source>
        <dbReference type="ARBA" id="ARBA00022801"/>
    </source>
</evidence>
<dbReference type="SUPFAM" id="SSF54001">
    <property type="entry name" value="Cysteine proteinases"/>
    <property type="match status" value="1"/>
</dbReference>
<dbReference type="OrthoDB" id="2020758at2759"/>
<accession>A0A6A5K8K3</accession>
<comment type="catalytic activity">
    <reaction evidence="1">
        <text>Thiol-dependent hydrolysis of ester, thioester, amide, peptide and isopeptide bonds formed by the C-terminal Gly of ubiquitin (a 76-residue protein attached to proteins as an intracellular targeting signal).</text>
        <dbReference type="EC" id="3.4.19.12"/>
    </reaction>
</comment>
<feature type="non-terminal residue" evidence="10">
    <location>
        <position position="647"/>
    </location>
</feature>
<evidence type="ECO:0000256" key="1">
    <source>
        <dbReference type="ARBA" id="ARBA00000707"/>
    </source>
</evidence>
<dbReference type="EC" id="3.4.19.12" evidence="3"/>
<dbReference type="InterPro" id="IPR001394">
    <property type="entry name" value="Peptidase_C19_UCH"/>
</dbReference>
<dbReference type="Proteomes" id="UP000800040">
    <property type="component" value="Unassembled WGS sequence"/>
</dbReference>
<evidence type="ECO:0000256" key="7">
    <source>
        <dbReference type="ARBA" id="ARBA00022807"/>
    </source>
</evidence>
<organism evidence="10 11">
    <name type="scientific">Decorospora gaudefroyi</name>
    <dbReference type="NCBI Taxonomy" id="184978"/>
    <lineage>
        <taxon>Eukaryota</taxon>
        <taxon>Fungi</taxon>
        <taxon>Dikarya</taxon>
        <taxon>Ascomycota</taxon>
        <taxon>Pezizomycotina</taxon>
        <taxon>Dothideomycetes</taxon>
        <taxon>Pleosporomycetidae</taxon>
        <taxon>Pleosporales</taxon>
        <taxon>Pleosporineae</taxon>
        <taxon>Pleosporaceae</taxon>
        <taxon>Decorospora</taxon>
    </lineage>
</organism>
<evidence type="ECO:0000256" key="8">
    <source>
        <dbReference type="SAM" id="MobiDB-lite"/>
    </source>
</evidence>
<dbReference type="GO" id="GO:0005829">
    <property type="term" value="C:cytosol"/>
    <property type="evidence" value="ECO:0007669"/>
    <property type="project" value="TreeGrafter"/>
</dbReference>
<dbReference type="Gene3D" id="3.90.70.10">
    <property type="entry name" value="Cysteine proteinases"/>
    <property type="match status" value="1"/>
</dbReference>
<evidence type="ECO:0000256" key="5">
    <source>
        <dbReference type="ARBA" id="ARBA00022786"/>
    </source>
</evidence>
<feature type="region of interest" description="Disordered" evidence="8">
    <location>
        <begin position="248"/>
        <end position="273"/>
    </location>
</feature>
<dbReference type="InterPro" id="IPR028889">
    <property type="entry name" value="USP"/>
</dbReference>
<dbReference type="GO" id="GO:0016579">
    <property type="term" value="P:protein deubiquitination"/>
    <property type="evidence" value="ECO:0007669"/>
    <property type="project" value="InterPro"/>
</dbReference>
<sequence>MSYPEYPEFEAYQQRRNANRIDSHTHTITSVVLGAIIGAYILIKALDLLGFPVWLRIHQLVEMASGILRLRGPSFDQRYDPESSDDDIMQRGGMFGSLFALSPGNLLQKGVRGVANAFATGPSDVPPGLGNISNSCYQNSVIQGLASLPSLREYLFKTTSEHPSLSPESTNGALFDIITKLNNPENKGSHFWIRGKLKSMSTFEQQDAQEYFSKILDALDEEVKKTSSSKRRSSVSWLEVTKSLSDSPGIGYDAQEGAKDATDKSGTASEQPQIVPNPLEGRLAQRVGCTSCGYSEGLTLIPFNCITVSLGRNYSYDIRECLDEYTTLEFIDGVECAKCTLLKLKKTLSPLVAAQPDSPLKSRLDAVEDALEKEDFEDKTLLKTLNVPKKNWIQSTKSKQAVVARAPQSLVLHVNRSSFNENTGMSYKNTAGVSYPTVLDLGNWCLGNTLGDASQSGVSEEEWPRDPRESMLAGGDPTTDSPFQYRLRAAVTHYGSHGNGHYVCYRPHPRAAPQAKREDTDATATEGDSEELEALSTQDELETVCDEQWWRFSDDTVYPVSENEAHQGNVFMLFYERIDEQTPSTPRVADAVAESISVAEDAPLPPAHVASGTLSTVDDEALEMALPDDEEDELFQLIPPQSPLSTP</sequence>
<name>A0A6A5K8K3_9PLEO</name>
<dbReference type="PROSITE" id="PS50235">
    <property type="entry name" value="USP_3"/>
    <property type="match status" value="1"/>
</dbReference>
<keyword evidence="7" id="KW-0788">Thiol protease</keyword>
<evidence type="ECO:0000256" key="3">
    <source>
        <dbReference type="ARBA" id="ARBA00012759"/>
    </source>
</evidence>
<evidence type="ECO:0000313" key="10">
    <source>
        <dbReference type="EMBL" id="KAF1832620.1"/>
    </source>
</evidence>
<gene>
    <name evidence="10" type="ORF">BDW02DRAFT_464749</name>
</gene>
<dbReference type="InterPro" id="IPR038765">
    <property type="entry name" value="Papain-like_cys_pep_sf"/>
</dbReference>
<dbReference type="CDD" id="cd02662">
    <property type="entry name" value="Peptidase_C19F"/>
    <property type="match status" value="1"/>
</dbReference>
<feature type="region of interest" description="Disordered" evidence="8">
    <location>
        <begin position="510"/>
        <end position="534"/>
    </location>
</feature>
<dbReference type="Pfam" id="PF00443">
    <property type="entry name" value="UCH"/>
    <property type="match status" value="1"/>
</dbReference>
<proteinExistence type="inferred from homology"/>
<evidence type="ECO:0000313" key="11">
    <source>
        <dbReference type="Proteomes" id="UP000800040"/>
    </source>
</evidence>
<keyword evidence="6" id="KW-0378">Hydrolase</keyword>